<dbReference type="InterPro" id="IPR013785">
    <property type="entry name" value="Aldolase_TIM"/>
</dbReference>
<dbReference type="PANTHER" id="PTHR12128">
    <property type="entry name" value="DIHYDRODIPICOLINATE SYNTHASE"/>
    <property type="match status" value="1"/>
</dbReference>
<organism evidence="4 5">
    <name type="scientific">Jiella sonneratiae</name>
    <dbReference type="NCBI Taxonomy" id="2816856"/>
    <lineage>
        <taxon>Bacteria</taxon>
        <taxon>Pseudomonadati</taxon>
        <taxon>Pseudomonadota</taxon>
        <taxon>Alphaproteobacteria</taxon>
        <taxon>Hyphomicrobiales</taxon>
        <taxon>Aurantimonadaceae</taxon>
        <taxon>Jiella</taxon>
    </lineage>
</organism>
<evidence type="ECO:0000256" key="3">
    <source>
        <dbReference type="PIRNR" id="PIRNR001365"/>
    </source>
</evidence>
<reference evidence="4 5" key="1">
    <citation type="submission" date="2021-03" db="EMBL/GenBank/DDBJ databases">
        <title>Whole genome sequence of Jiella sp. MQZ13P-4.</title>
        <authorList>
            <person name="Tuo L."/>
        </authorList>
    </citation>
    <scope>NUCLEOTIDE SEQUENCE [LARGE SCALE GENOMIC DNA]</scope>
    <source>
        <strain evidence="4 5">MQZ13P-4</strain>
    </source>
</reference>
<dbReference type="Gene3D" id="3.20.20.70">
    <property type="entry name" value="Aldolase class I"/>
    <property type="match status" value="1"/>
</dbReference>
<keyword evidence="2 3" id="KW-0456">Lyase</keyword>
<evidence type="ECO:0000256" key="2">
    <source>
        <dbReference type="ARBA" id="ARBA00023239"/>
    </source>
</evidence>
<dbReference type="Proteomes" id="UP000664288">
    <property type="component" value="Unassembled WGS sequence"/>
</dbReference>
<dbReference type="SUPFAM" id="SSF51569">
    <property type="entry name" value="Aldolase"/>
    <property type="match status" value="1"/>
</dbReference>
<evidence type="ECO:0000313" key="4">
    <source>
        <dbReference type="EMBL" id="MBO0902990.1"/>
    </source>
</evidence>
<protein>
    <submittedName>
        <fullName evidence="4">Dihydrodipicolinate synthase family protein</fullName>
    </submittedName>
</protein>
<dbReference type="InterPro" id="IPR002220">
    <property type="entry name" value="DapA-like"/>
</dbReference>
<dbReference type="RefSeq" id="WP_207349625.1">
    <property type="nucleotide sequence ID" value="NZ_JAFMPY010000004.1"/>
</dbReference>
<sequence>MTATSYTGAWPVAPTPFNDDGSLDLPGMRRVVDCIVDQGADGICILANFSEQFLLADAERETLTRLCIEHLAGRRPVIVTISHYATPIVVERAKLAKALGADAVMMMPPYHGALLKGTAEQTFEQFARVGEVGIPIMIQDAPLSGVDLPVPLLVRMAREIEMVKLFKIECAGAAAKLRRLVAEGGASVEAPFDGEEGITMLADLDAGARGTMCSAMVTEHIRQVVLDHLGGDRAAAAAGYQRLLPAVNHENRQCGFRAAKAAMVEGRVFASAFCRHPVPPLSPETRAELLDHLRPLDPISMRWGR</sequence>
<evidence type="ECO:0000313" key="5">
    <source>
        <dbReference type="Proteomes" id="UP000664288"/>
    </source>
</evidence>
<dbReference type="CDD" id="cd00408">
    <property type="entry name" value="DHDPS-like"/>
    <property type="match status" value="1"/>
</dbReference>
<comment type="similarity">
    <text evidence="1 3">Belongs to the DapA family.</text>
</comment>
<proteinExistence type="inferred from homology"/>
<keyword evidence="5" id="KW-1185">Reference proteome</keyword>
<dbReference type="EMBL" id="JAFMPY010000004">
    <property type="protein sequence ID" value="MBO0902990.1"/>
    <property type="molecule type" value="Genomic_DNA"/>
</dbReference>
<evidence type="ECO:0000256" key="1">
    <source>
        <dbReference type="ARBA" id="ARBA00007592"/>
    </source>
</evidence>
<gene>
    <name evidence="4" type="ORF">J1C47_05005</name>
</gene>
<dbReference type="SMART" id="SM01130">
    <property type="entry name" value="DHDPS"/>
    <property type="match status" value="1"/>
</dbReference>
<comment type="caution">
    <text evidence="4">The sequence shown here is derived from an EMBL/GenBank/DDBJ whole genome shotgun (WGS) entry which is preliminary data.</text>
</comment>
<accession>A0ABS3IZZ8</accession>
<dbReference type="Pfam" id="PF00701">
    <property type="entry name" value="DHDPS"/>
    <property type="match status" value="1"/>
</dbReference>
<dbReference type="PANTHER" id="PTHR12128:SF66">
    <property type="entry name" value="4-HYDROXY-2-OXOGLUTARATE ALDOLASE, MITOCHONDRIAL"/>
    <property type="match status" value="1"/>
</dbReference>
<name>A0ABS3IZZ8_9HYPH</name>
<dbReference type="PIRSF" id="PIRSF001365">
    <property type="entry name" value="DHDPS"/>
    <property type="match status" value="1"/>
</dbReference>